<sequence>MQGEDLTLRHEIMHNTEQTLLHFPGILCAKGDHFPSSKIQIYASRGCHVVSITITWEHASIVYSEVRSTKILQLFWSGSDTPATHPIIQLYTLRSYAMHISYHVPPLQRGTIFNTHHSIIKITSTIKGTYLAGLYGCDREEQTK</sequence>
<dbReference type="EMBL" id="GGEC01003301">
    <property type="protein sequence ID" value="MBW83784.1"/>
    <property type="molecule type" value="Transcribed_RNA"/>
</dbReference>
<reference evidence="1" key="1">
    <citation type="submission" date="2018-02" db="EMBL/GenBank/DDBJ databases">
        <title>Rhizophora mucronata_Transcriptome.</title>
        <authorList>
            <person name="Meera S.P."/>
            <person name="Sreeshan A."/>
            <person name="Augustine A."/>
        </authorList>
    </citation>
    <scope>NUCLEOTIDE SEQUENCE</scope>
    <source>
        <tissue evidence="1">Leaf</tissue>
    </source>
</reference>
<proteinExistence type="predicted"/>
<dbReference type="AlphaFoldDB" id="A0A2P2IRD1"/>
<accession>A0A2P2IRD1</accession>
<name>A0A2P2IRD1_RHIMU</name>
<organism evidence="1">
    <name type="scientific">Rhizophora mucronata</name>
    <name type="common">Asiatic mangrove</name>
    <dbReference type="NCBI Taxonomy" id="61149"/>
    <lineage>
        <taxon>Eukaryota</taxon>
        <taxon>Viridiplantae</taxon>
        <taxon>Streptophyta</taxon>
        <taxon>Embryophyta</taxon>
        <taxon>Tracheophyta</taxon>
        <taxon>Spermatophyta</taxon>
        <taxon>Magnoliopsida</taxon>
        <taxon>eudicotyledons</taxon>
        <taxon>Gunneridae</taxon>
        <taxon>Pentapetalae</taxon>
        <taxon>rosids</taxon>
        <taxon>fabids</taxon>
        <taxon>Malpighiales</taxon>
        <taxon>Rhizophoraceae</taxon>
        <taxon>Rhizophora</taxon>
    </lineage>
</organism>
<evidence type="ECO:0000313" key="1">
    <source>
        <dbReference type="EMBL" id="MBW83784.1"/>
    </source>
</evidence>
<protein>
    <submittedName>
        <fullName evidence="1">Uncharacterized protein MANES_12G120100</fullName>
    </submittedName>
</protein>